<protein>
    <submittedName>
        <fullName evidence="1">Leucine rich repeats-containing protein</fullName>
    </submittedName>
</protein>
<dbReference type="Pfam" id="PF13306">
    <property type="entry name" value="LRR_5"/>
    <property type="match status" value="1"/>
</dbReference>
<dbReference type="EMBL" id="GDID01000491">
    <property type="protein sequence ID" value="JAP96115.1"/>
    <property type="molecule type" value="Transcribed_RNA"/>
</dbReference>
<name>A0A146KKK3_9EUKA</name>
<dbReference type="AlphaFoldDB" id="A0A146KKK3"/>
<feature type="non-terminal residue" evidence="1">
    <location>
        <position position="98"/>
    </location>
</feature>
<dbReference type="InterPro" id="IPR032675">
    <property type="entry name" value="LRR_dom_sf"/>
</dbReference>
<gene>
    <name evidence="1" type="ORF">TPC1_10660</name>
</gene>
<accession>A0A146KKK3</accession>
<dbReference type="InterPro" id="IPR026906">
    <property type="entry name" value="LRR_5"/>
</dbReference>
<dbReference type="SUPFAM" id="SSF52058">
    <property type="entry name" value="L domain-like"/>
    <property type="match status" value="1"/>
</dbReference>
<feature type="non-terminal residue" evidence="1">
    <location>
        <position position="1"/>
    </location>
</feature>
<evidence type="ECO:0000313" key="1">
    <source>
        <dbReference type="EMBL" id="JAP96115.1"/>
    </source>
</evidence>
<dbReference type="Gene3D" id="3.80.10.10">
    <property type="entry name" value="Ribonuclease Inhibitor"/>
    <property type="match status" value="1"/>
</dbReference>
<sequence length="98" mass="11175">NIIHFDLSKLENIGHEAFYWCLANHFCSYPNLTSIAQHAMCGNVNLTVVVLNNLKIISSYSFSYCWGIRYVEMSQLQVIEASCFDQCSSLQVARFKSV</sequence>
<proteinExistence type="predicted"/>
<reference evidence="1" key="1">
    <citation type="submission" date="2015-07" db="EMBL/GenBank/DDBJ databases">
        <title>Adaptation to a free-living lifestyle via gene acquisitions in the diplomonad Trepomonas sp. PC1.</title>
        <authorList>
            <person name="Xu F."/>
            <person name="Jerlstrom-Hultqvist J."/>
            <person name="Kolisko M."/>
            <person name="Simpson A.G.B."/>
            <person name="Roger A.J."/>
            <person name="Svard S.G."/>
            <person name="Andersson J.O."/>
        </authorList>
    </citation>
    <scope>NUCLEOTIDE SEQUENCE</scope>
    <source>
        <strain evidence="1">PC1</strain>
    </source>
</reference>
<organism evidence="1">
    <name type="scientific">Trepomonas sp. PC1</name>
    <dbReference type="NCBI Taxonomy" id="1076344"/>
    <lineage>
        <taxon>Eukaryota</taxon>
        <taxon>Metamonada</taxon>
        <taxon>Diplomonadida</taxon>
        <taxon>Hexamitidae</taxon>
        <taxon>Hexamitinae</taxon>
        <taxon>Trepomonas</taxon>
    </lineage>
</organism>